<name>A0ACB9T885_HOLOL</name>
<accession>A0ACB9T885</accession>
<evidence type="ECO:0000313" key="1">
    <source>
        <dbReference type="EMBL" id="KAI4463055.1"/>
    </source>
</evidence>
<sequence length="441" mass="50668">MLEYNTTSLNLQDVQSFRSKQNCNIEESLCEDIKNEIDVEDIAVNIEAITKQEEPDNIPFDYGDLEDSTEELFKIESKYLPTLNYSSDSISHLADDTVRTFSPEITSMNVVESPIVAINKKRRRKHCCPFCDQVPVNFARHLQRRHKDKVVVQEFLSLEKQSLKRKKLIAKLRREGDFRSSNIVPVMDRNNKFETNYIPCKFCRGYYSHRSLQRHTKKCFFNPNPSLRFKAQIEGQIIMSGEFDPDDVLKTSGLLYMMRADATSLAAKTDPIICEVGRRYIQTHKQKGLLLVAKRNMRRLARLLISVKRITNTTSLTLLDILTPDNFKMLIKATCDIAEYDEETKKVKSPSLAFQMGPLLKNAINVAFSLEIEKPDMFSKRLDDLKALAKLVEADWAHEMSSEVGEYLATNKVNNPAFDDVNTHSEDRDITSQQSQIANCM</sequence>
<keyword evidence="2" id="KW-1185">Reference proteome</keyword>
<protein>
    <submittedName>
        <fullName evidence="1">Uncharacterized protein</fullName>
    </submittedName>
</protein>
<reference evidence="1" key="1">
    <citation type="submission" date="2022-04" db="EMBL/GenBank/DDBJ databases">
        <title>Chromosome-scale genome assembly of Holotrichia oblita Faldermann.</title>
        <authorList>
            <person name="Rongchong L."/>
        </authorList>
    </citation>
    <scope>NUCLEOTIDE SEQUENCE</scope>
    <source>
        <strain evidence="1">81SQS9</strain>
    </source>
</reference>
<organism evidence="1 2">
    <name type="scientific">Holotrichia oblita</name>
    <name type="common">Chafer beetle</name>
    <dbReference type="NCBI Taxonomy" id="644536"/>
    <lineage>
        <taxon>Eukaryota</taxon>
        <taxon>Metazoa</taxon>
        <taxon>Ecdysozoa</taxon>
        <taxon>Arthropoda</taxon>
        <taxon>Hexapoda</taxon>
        <taxon>Insecta</taxon>
        <taxon>Pterygota</taxon>
        <taxon>Neoptera</taxon>
        <taxon>Endopterygota</taxon>
        <taxon>Coleoptera</taxon>
        <taxon>Polyphaga</taxon>
        <taxon>Scarabaeiformia</taxon>
        <taxon>Scarabaeidae</taxon>
        <taxon>Melolonthinae</taxon>
        <taxon>Holotrichia</taxon>
    </lineage>
</organism>
<evidence type="ECO:0000313" key="2">
    <source>
        <dbReference type="Proteomes" id="UP001056778"/>
    </source>
</evidence>
<proteinExistence type="predicted"/>
<gene>
    <name evidence="1" type="ORF">MML48_4g00003148</name>
</gene>
<dbReference type="Proteomes" id="UP001056778">
    <property type="component" value="Chromosome 4"/>
</dbReference>
<comment type="caution">
    <text evidence="1">The sequence shown here is derived from an EMBL/GenBank/DDBJ whole genome shotgun (WGS) entry which is preliminary data.</text>
</comment>
<dbReference type="EMBL" id="CM043018">
    <property type="protein sequence ID" value="KAI4463055.1"/>
    <property type="molecule type" value="Genomic_DNA"/>
</dbReference>